<dbReference type="Gene3D" id="1.25.40.10">
    <property type="entry name" value="Tetratricopeptide repeat domain"/>
    <property type="match status" value="1"/>
</dbReference>
<accession>A0A6L5GSV5</accession>
<comment type="caution">
    <text evidence="1">The sequence shown here is derived from an EMBL/GenBank/DDBJ whole genome shotgun (WGS) entry which is preliminary data.</text>
</comment>
<dbReference type="SMART" id="SM00671">
    <property type="entry name" value="SEL1"/>
    <property type="match status" value="3"/>
</dbReference>
<dbReference type="AlphaFoldDB" id="A0A6L5GSV5"/>
<proteinExistence type="predicted"/>
<organism evidence="1 2">
    <name type="scientific">Candidatus Pseudoramibacter fermentans</name>
    <dbReference type="NCBI Taxonomy" id="2594427"/>
    <lineage>
        <taxon>Bacteria</taxon>
        <taxon>Bacillati</taxon>
        <taxon>Bacillota</taxon>
        <taxon>Clostridia</taxon>
        <taxon>Eubacteriales</taxon>
        <taxon>Eubacteriaceae</taxon>
        <taxon>Pseudoramibacter</taxon>
    </lineage>
</organism>
<evidence type="ECO:0000313" key="1">
    <source>
        <dbReference type="EMBL" id="MQM73182.1"/>
    </source>
</evidence>
<dbReference type="Proteomes" id="UP000473648">
    <property type="component" value="Unassembled WGS sequence"/>
</dbReference>
<sequence length="525" mass="60810">MTDQTLTLTTAQMKQIARYKLTFKDILEGASFEEGRIVCPEVYSFTLDDLYHAIQNMKAADPTVREFGDDWFYPISQLSEAFDLDRAQGFSDDVDEYDSIKGYPGLNLSDSSWFYILWIKLEGCWLDIDDEIKLSEFLNYDEILSDLDRYFSNKGKPLEAWSFSKNEMIDYIGFFDDDQFVKEADETELALARKFTDQLCDEDSCLALRVKGYACYGGNRLYPCDWHTSRDCMIRLFERTDDPQYADTLGYIYYYGRCNGGVPEYEKAFHYFGIAAANGLYEGMYKLADMYCHGYACKKSPRTARSLYKIVYEDSLQNFLKGRGANFADAALRMGNVYAKGIDEEADPIAAYRYYVQAEYAAKIRAQENDFFGNTTVVINVQKALEETRGKLPKDYLKAHMAYDFPWLFRQLAEDNNRCELRKVTNNKGHTELTAKRLPTRSVPEPDCILVTIPELSFCTRTAEVSYTIGDTAEIWFVDGSDDGDRTRFDFCDWNPVECRYEFYYDNELVAWSKSEKYRFYGPSA</sequence>
<reference evidence="1" key="1">
    <citation type="journal article" date="2020" name="Appl. Environ. Microbiol.">
        <title>Medium-Chain Fatty Acid Synthesis by 'Candidatus Weimeria bifida' gen. nov., sp. nov., and 'Candidatus Pseudoramibacter fermentans' sp. nov.</title>
        <authorList>
            <person name="Scarborough M.J."/>
            <person name="Myers K.S."/>
            <person name="Donohue T.J."/>
            <person name="Noguera D.R."/>
        </authorList>
    </citation>
    <scope>NUCLEOTIDE SEQUENCE</scope>
    <source>
        <strain evidence="1">EUB1.1</strain>
    </source>
</reference>
<gene>
    <name evidence="1" type="ORF">FRC53_07220</name>
</gene>
<dbReference type="EMBL" id="VOGB01000005">
    <property type="protein sequence ID" value="MQM73182.1"/>
    <property type="molecule type" value="Genomic_DNA"/>
</dbReference>
<dbReference type="SUPFAM" id="SSF81901">
    <property type="entry name" value="HCP-like"/>
    <property type="match status" value="1"/>
</dbReference>
<name>A0A6L5GSV5_9FIRM</name>
<dbReference type="Pfam" id="PF08238">
    <property type="entry name" value="Sel1"/>
    <property type="match status" value="3"/>
</dbReference>
<protein>
    <submittedName>
        <fullName evidence="1">Sel1 repeat family protein</fullName>
    </submittedName>
</protein>
<dbReference type="InterPro" id="IPR011990">
    <property type="entry name" value="TPR-like_helical_dom_sf"/>
</dbReference>
<keyword evidence="2" id="KW-1185">Reference proteome</keyword>
<evidence type="ECO:0000313" key="2">
    <source>
        <dbReference type="Proteomes" id="UP000473648"/>
    </source>
</evidence>
<dbReference type="InterPro" id="IPR006597">
    <property type="entry name" value="Sel1-like"/>
</dbReference>